<dbReference type="AlphaFoldDB" id="A0A6G1ENX1"/>
<dbReference type="PANTHER" id="PTHR11697">
    <property type="entry name" value="GENERAL TRANSCRIPTION FACTOR 2-RELATED ZINC FINGER PROTEIN"/>
    <property type="match status" value="1"/>
</dbReference>
<organism evidence="2 3">
    <name type="scientific">Oryza meyeriana var. granulata</name>
    <dbReference type="NCBI Taxonomy" id="110450"/>
    <lineage>
        <taxon>Eukaryota</taxon>
        <taxon>Viridiplantae</taxon>
        <taxon>Streptophyta</taxon>
        <taxon>Embryophyta</taxon>
        <taxon>Tracheophyta</taxon>
        <taxon>Spermatophyta</taxon>
        <taxon>Magnoliopsida</taxon>
        <taxon>Liliopsida</taxon>
        <taxon>Poales</taxon>
        <taxon>Poaceae</taxon>
        <taxon>BOP clade</taxon>
        <taxon>Oryzoideae</taxon>
        <taxon>Oryzeae</taxon>
        <taxon>Oryzinae</taxon>
        <taxon>Oryza</taxon>
        <taxon>Oryza meyeriana</taxon>
    </lineage>
</organism>
<evidence type="ECO:0000313" key="3">
    <source>
        <dbReference type="Proteomes" id="UP000479710"/>
    </source>
</evidence>
<keyword evidence="3" id="KW-1185">Reference proteome</keyword>
<accession>A0A6G1ENX1</accession>
<evidence type="ECO:0008006" key="4">
    <source>
        <dbReference type="Google" id="ProtNLM"/>
    </source>
</evidence>
<evidence type="ECO:0000256" key="1">
    <source>
        <dbReference type="SAM" id="SignalP"/>
    </source>
</evidence>
<dbReference type="InterPro" id="IPR055298">
    <property type="entry name" value="AtLOH3-like"/>
</dbReference>
<dbReference type="Proteomes" id="UP000479710">
    <property type="component" value="Unassembled WGS sequence"/>
</dbReference>
<feature type="signal peptide" evidence="1">
    <location>
        <begin position="1"/>
        <end position="18"/>
    </location>
</feature>
<name>A0A6G1ENX1_9ORYZ</name>
<protein>
    <recommendedName>
        <fullName evidence="4">Rx N-terminal domain-containing protein</fullName>
    </recommendedName>
</protein>
<proteinExistence type="predicted"/>
<dbReference type="PANTHER" id="PTHR11697:SF230">
    <property type="entry name" value="ZINC FINGER, MYM DOMAIN CONTAINING 1"/>
    <property type="match status" value="1"/>
</dbReference>
<comment type="caution">
    <text evidence="2">The sequence shown here is derived from an EMBL/GenBank/DDBJ whole genome shotgun (WGS) entry which is preliminary data.</text>
</comment>
<keyword evidence="1" id="KW-0732">Signal</keyword>
<reference evidence="2 3" key="1">
    <citation type="submission" date="2019-11" db="EMBL/GenBank/DDBJ databases">
        <title>Whole genome sequence of Oryza granulata.</title>
        <authorList>
            <person name="Li W."/>
        </authorList>
    </citation>
    <scope>NUCLEOTIDE SEQUENCE [LARGE SCALE GENOMIC DNA]</scope>
    <source>
        <strain evidence="3">cv. Menghai</strain>
        <tissue evidence="2">Leaf</tissue>
    </source>
</reference>
<gene>
    <name evidence="2" type="ORF">E2562_023063</name>
</gene>
<dbReference type="EMBL" id="SPHZ02000003">
    <property type="protein sequence ID" value="KAF0926340.1"/>
    <property type="molecule type" value="Genomic_DNA"/>
</dbReference>
<sequence>MECFQFVFILRLMLRLLGITNELSRVLQRKDLNIVLALELIDDVKARLATLRESGWDELFDEAELNFWWQVT</sequence>
<evidence type="ECO:0000313" key="2">
    <source>
        <dbReference type="EMBL" id="KAF0926340.1"/>
    </source>
</evidence>
<feature type="chain" id="PRO_5026162997" description="Rx N-terminal domain-containing protein" evidence="1">
    <location>
        <begin position="19"/>
        <end position="72"/>
    </location>
</feature>
<dbReference type="OrthoDB" id="676504at2759"/>